<sequence>MRIVVVRTGGFAGLTRVWSTQVSSEEAEQEWLPLLQNPPPQQPGGPDRFVYEIQVGQAAVTLPEHCVQGRWRDLVDRARQAGENGPGQAGSDGGGDSAGKGLQGEFE</sequence>
<dbReference type="InterPro" id="IPR049457">
    <property type="entry name" value="Emfourin"/>
</dbReference>
<evidence type="ECO:0000256" key="1">
    <source>
        <dbReference type="SAM" id="MobiDB-lite"/>
    </source>
</evidence>
<organism evidence="2 3">
    <name type="scientific">Arthrobacter citreus</name>
    <dbReference type="NCBI Taxonomy" id="1670"/>
    <lineage>
        <taxon>Bacteria</taxon>
        <taxon>Bacillati</taxon>
        <taxon>Actinomycetota</taxon>
        <taxon>Actinomycetes</taxon>
        <taxon>Micrococcales</taxon>
        <taxon>Micrococcaceae</taxon>
        <taxon>Arthrobacter</taxon>
    </lineage>
</organism>
<reference evidence="2 3" key="1">
    <citation type="submission" date="2024-04" db="EMBL/GenBank/DDBJ databases">
        <title>Arthrobacter sp. from Plains bison fecal sample.</title>
        <authorList>
            <person name="Ruzzini A."/>
        </authorList>
    </citation>
    <scope>NUCLEOTIDE SEQUENCE [LARGE SCALE GENOMIC DNA]</scope>
    <source>
        <strain evidence="2 3">EINP1</strain>
    </source>
</reference>
<dbReference type="EMBL" id="CP151657">
    <property type="protein sequence ID" value="WZP15960.1"/>
    <property type="molecule type" value="Genomic_DNA"/>
</dbReference>
<feature type="region of interest" description="Disordered" evidence="1">
    <location>
        <begin position="77"/>
        <end position="107"/>
    </location>
</feature>
<feature type="compositionally biased region" description="Gly residues" evidence="1">
    <location>
        <begin position="84"/>
        <end position="107"/>
    </location>
</feature>
<dbReference type="Pfam" id="PF20242">
    <property type="entry name" value="Emfourin"/>
    <property type="match status" value="1"/>
</dbReference>
<evidence type="ECO:0000313" key="3">
    <source>
        <dbReference type="Proteomes" id="UP001448858"/>
    </source>
</evidence>
<keyword evidence="3" id="KW-1185">Reference proteome</keyword>
<dbReference type="RefSeq" id="WP_342023607.1">
    <property type="nucleotide sequence ID" value="NZ_CP151657.1"/>
</dbReference>
<proteinExistence type="predicted"/>
<name>A0ABZ2ZV51_9MICC</name>
<dbReference type="Proteomes" id="UP001448858">
    <property type="component" value="Chromosome"/>
</dbReference>
<evidence type="ECO:0000313" key="2">
    <source>
        <dbReference type="EMBL" id="WZP15960.1"/>
    </source>
</evidence>
<gene>
    <name evidence="2" type="ORF">AAE021_17750</name>
</gene>
<accession>A0ABZ2ZV51</accession>
<protein>
    <submittedName>
        <fullName evidence="2">Protealysin inhibitor emfourin</fullName>
    </submittedName>
</protein>